<protein>
    <submittedName>
        <fullName evidence="2">DUF1653 domain-containing protein</fullName>
    </submittedName>
</protein>
<reference evidence="2" key="2">
    <citation type="submission" date="2021-04" db="EMBL/GenBank/DDBJ databases">
        <authorList>
            <person name="Gilroy R."/>
        </authorList>
    </citation>
    <scope>NUCLEOTIDE SEQUENCE</scope>
    <source>
        <strain evidence="2">Gambia2-208</strain>
    </source>
</reference>
<organism evidence="2 3">
    <name type="scientific">Candidatus Bacteroides pullicola</name>
    <dbReference type="NCBI Taxonomy" id="2838475"/>
    <lineage>
        <taxon>Bacteria</taxon>
        <taxon>Pseudomonadati</taxon>
        <taxon>Bacteroidota</taxon>
        <taxon>Bacteroidia</taxon>
        <taxon>Bacteroidales</taxon>
        <taxon>Bacteroidaceae</taxon>
        <taxon>Bacteroides</taxon>
    </lineage>
</organism>
<dbReference type="Gene3D" id="2.30.30.320">
    <property type="entry name" value="DUF1653-like domain"/>
    <property type="match status" value="1"/>
</dbReference>
<comment type="caution">
    <text evidence="2">The sequence shown here is derived from an EMBL/GenBank/DDBJ whole genome shotgun (WGS) entry which is preliminary data.</text>
</comment>
<dbReference type="InterPro" id="IPR037135">
    <property type="entry name" value="DUF1653-like_dom_sf"/>
</dbReference>
<dbReference type="InterPro" id="IPR008886">
    <property type="entry name" value="UPF0227/Esterase_YqiA"/>
</dbReference>
<dbReference type="InterPro" id="IPR029058">
    <property type="entry name" value="AB_hydrolase_fold"/>
</dbReference>
<gene>
    <name evidence="2" type="ORF">H9824_09040</name>
</gene>
<feature type="domain" description="DUF1653" evidence="1">
    <location>
        <begin position="206"/>
        <end position="263"/>
    </location>
</feature>
<dbReference type="PANTHER" id="PTHR35602">
    <property type="entry name" value="ESTERASE YQIA-RELATED"/>
    <property type="match status" value="1"/>
</dbReference>
<accession>A0A9D1ZJB8</accession>
<sequence length="271" mass="31560">MKKVLFLHGFFASGSCIPALALKQAFDGKVEVLAPDLPMRPKEAMEYLHRLCDRESPNLLVGNSCGSFLAQMLAPVVGVPALLGNPHFEMTKFLKERVGSHRYKSPRKDGKMEFVIDDGLIDEFAELERHQFDCCSPYYKDKVWGLFGEQDALAHYEPPFMEHYNEAYHFPGGHTPTRQEVNTWHVPLIEKMLMTFQRPEDGCRYFLHFKGGTYRFIRTAFDSETKERMVLYQALYGERDYWVRPERMFFGKVTKDGKTFNRFLETDNIDK</sequence>
<dbReference type="Proteomes" id="UP000886851">
    <property type="component" value="Unassembled WGS sequence"/>
</dbReference>
<proteinExistence type="predicted"/>
<dbReference type="SUPFAM" id="SSF53474">
    <property type="entry name" value="alpha/beta-Hydrolases"/>
    <property type="match status" value="1"/>
</dbReference>
<dbReference type="InterPro" id="IPR023387">
    <property type="entry name" value="DUF1653-like_dom"/>
</dbReference>
<dbReference type="PANTHER" id="PTHR35602:SF3">
    <property type="entry name" value="ESTERASE YQIA"/>
    <property type="match status" value="1"/>
</dbReference>
<evidence type="ECO:0000313" key="3">
    <source>
        <dbReference type="Proteomes" id="UP000886851"/>
    </source>
</evidence>
<dbReference type="Pfam" id="PF05728">
    <property type="entry name" value="UPF0227"/>
    <property type="match status" value="1"/>
</dbReference>
<evidence type="ECO:0000259" key="1">
    <source>
        <dbReference type="Pfam" id="PF07866"/>
    </source>
</evidence>
<dbReference type="EMBL" id="DXCV01000061">
    <property type="protein sequence ID" value="HIY88833.1"/>
    <property type="molecule type" value="Genomic_DNA"/>
</dbReference>
<name>A0A9D1ZJB8_9BACE</name>
<reference evidence="2" key="1">
    <citation type="journal article" date="2021" name="PeerJ">
        <title>Extensive microbial diversity within the chicken gut microbiome revealed by metagenomics and culture.</title>
        <authorList>
            <person name="Gilroy R."/>
            <person name="Ravi A."/>
            <person name="Getino M."/>
            <person name="Pursley I."/>
            <person name="Horton D.L."/>
            <person name="Alikhan N.F."/>
            <person name="Baker D."/>
            <person name="Gharbi K."/>
            <person name="Hall N."/>
            <person name="Watson M."/>
            <person name="Adriaenssens E.M."/>
            <person name="Foster-Nyarko E."/>
            <person name="Jarju S."/>
            <person name="Secka A."/>
            <person name="Antonio M."/>
            <person name="Oren A."/>
            <person name="Chaudhuri R.R."/>
            <person name="La Ragione R."/>
            <person name="Hildebrand F."/>
            <person name="Pallen M.J."/>
        </authorList>
    </citation>
    <scope>NUCLEOTIDE SEQUENCE</scope>
    <source>
        <strain evidence="2">Gambia2-208</strain>
    </source>
</reference>
<dbReference type="Gene3D" id="3.40.50.1820">
    <property type="entry name" value="alpha/beta hydrolase"/>
    <property type="match status" value="1"/>
</dbReference>
<dbReference type="AlphaFoldDB" id="A0A9D1ZJB8"/>
<dbReference type="PROSITE" id="PS51257">
    <property type="entry name" value="PROKAR_LIPOPROTEIN"/>
    <property type="match status" value="1"/>
</dbReference>
<evidence type="ECO:0000313" key="2">
    <source>
        <dbReference type="EMBL" id="HIY88833.1"/>
    </source>
</evidence>
<dbReference type="Pfam" id="PF07866">
    <property type="entry name" value="DUF1653"/>
    <property type="match status" value="1"/>
</dbReference>